<dbReference type="GO" id="GO:0005524">
    <property type="term" value="F:ATP binding"/>
    <property type="evidence" value="ECO:0007669"/>
    <property type="project" value="UniProtKB-KW"/>
</dbReference>
<dbReference type="PANTHER" id="PTHR30473:SF1">
    <property type="entry name" value="PHOH-LIKE PROTEIN"/>
    <property type="match status" value="1"/>
</dbReference>
<dbReference type="InterPro" id="IPR003714">
    <property type="entry name" value="PhoH"/>
</dbReference>
<dbReference type="PANTHER" id="PTHR30473">
    <property type="entry name" value="PROTEIN PHOH"/>
    <property type="match status" value="1"/>
</dbReference>
<keyword evidence="4" id="KW-0547">Nucleotide-binding</keyword>
<organism evidence="8">
    <name type="scientific">hydrothermal vent metagenome</name>
    <dbReference type="NCBI Taxonomy" id="652676"/>
    <lineage>
        <taxon>unclassified sequences</taxon>
        <taxon>metagenomes</taxon>
        <taxon>ecological metagenomes</taxon>
    </lineage>
</organism>
<evidence type="ECO:0000256" key="4">
    <source>
        <dbReference type="ARBA" id="ARBA00022741"/>
    </source>
</evidence>
<accession>A0A3B1CVG2</accession>
<evidence type="ECO:0000256" key="5">
    <source>
        <dbReference type="ARBA" id="ARBA00022840"/>
    </source>
</evidence>
<keyword evidence="3" id="KW-0963">Cytoplasm</keyword>
<gene>
    <name evidence="8" type="ORF">MNBD_IGNAVI01-612</name>
</gene>
<dbReference type="InterPro" id="IPR051451">
    <property type="entry name" value="PhoH2-like"/>
</dbReference>
<sequence length="114" mass="12470">MIYVLNTTDQLDPSDVTTIIDLTRSGKEIIDDEEYDNIILYSKKDVIKAKTPTQTKYFDSVKKNDICFAIGPAGTGKTYLAVAFAVSALKKGLVQRIILARPAVEAGESLGFLP</sequence>
<dbReference type="Pfam" id="PF02562">
    <property type="entry name" value="PhoH"/>
    <property type="match status" value="1"/>
</dbReference>
<evidence type="ECO:0000313" key="8">
    <source>
        <dbReference type="EMBL" id="VAX26650.1"/>
    </source>
</evidence>
<dbReference type="SUPFAM" id="SSF52540">
    <property type="entry name" value="P-loop containing nucleoside triphosphate hydrolases"/>
    <property type="match status" value="1"/>
</dbReference>
<evidence type="ECO:0000259" key="7">
    <source>
        <dbReference type="Pfam" id="PF02562"/>
    </source>
</evidence>
<dbReference type="GO" id="GO:0005829">
    <property type="term" value="C:cytosol"/>
    <property type="evidence" value="ECO:0007669"/>
    <property type="project" value="TreeGrafter"/>
</dbReference>
<evidence type="ECO:0000256" key="6">
    <source>
        <dbReference type="ARBA" id="ARBA00039970"/>
    </source>
</evidence>
<comment type="similarity">
    <text evidence="2">Belongs to the PhoH family.</text>
</comment>
<reference evidence="8" key="1">
    <citation type="submission" date="2018-06" db="EMBL/GenBank/DDBJ databases">
        <authorList>
            <person name="Zhirakovskaya E."/>
        </authorList>
    </citation>
    <scope>NUCLEOTIDE SEQUENCE</scope>
</reference>
<evidence type="ECO:0000256" key="3">
    <source>
        <dbReference type="ARBA" id="ARBA00022490"/>
    </source>
</evidence>
<dbReference type="AlphaFoldDB" id="A0A3B1CVG2"/>
<keyword evidence="5" id="KW-0067">ATP-binding</keyword>
<feature type="domain" description="PhoH-like protein" evidence="7">
    <location>
        <begin position="47"/>
        <end position="114"/>
    </location>
</feature>
<feature type="non-terminal residue" evidence="8">
    <location>
        <position position="114"/>
    </location>
</feature>
<dbReference type="InterPro" id="IPR027417">
    <property type="entry name" value="P-loop_NTPase"/>
</dbReference>
<evidence type="ECO:0000256" key="2">
    <source>
        <dbReference type="ARBA" id="ARBA00010393"/>
    </source>
</evidence>
<name>A0A3B1CVG2_9ZZZZ</name>
<evidence type="ECO:0000256" key="1">
    <source>
        <dbReference type="ARBA" id="ARBA00004496"/>
    </source>
</evidence>
<dbReference type="Gene3D" id="3.40.50.300">
    <property type="entry name" value="P-loop containing nucleotide triphosphate hydrolases"/>
    <property type="match status" value="1"/>
</dbReference>
<protein>
    <recommendedName>
        <fullName evidence="6">PhoH-like protein</fullName>
    </recommendedName>
</protein>
<dbReference type="EMBL" id="UOGD01000353">
    <property type="protein sequence ID" value="VAX26650.1"/>
    <property type="molecule type" value="Genomic_DNA"/>
</dbReference>
<proteinExistence type="inferred from homology"/>
<comment type="subcellular location">
    <subcellularLocation>
        <location evidence="1">Cytoplasm</location>
    </subcellularLocation>
</comment>